<gene>
    <name evidence="1" type="ORF">B8W67_20035</name>
</gene>
<comment type="caution">
    <text evidence="1">The sequence shown here is derived from an EMBL/GenBank/DDBJ whole genome shotgun (WGS) entry which is preliminary data.</text>
</comment>
<keyword evidence="2" id="KW-1185">Reference proteome</keyword>
<proteinExistence type="predicted"/>
<dbReference type="Proteomes" id="UP000193577">
    <property type="component" value="Unassembled WGS sequence"/>
</dbReference>
<evidence type="ECO:0000313" key="1">
    <source>
        <dbReference type="EMBL" id="OSC22621.1"/>
    </source>
</evidence>
<dbReference type="EMBL" id="NCXO01000102">
    <property type="protein sequence ID" value="OSC22621.1"/>
    <property type="molecule type" value="Genomic_DNA"/>
</dbReference>
<dbReference type="AlphaFoldDB" id="A0AA91SPX2"/>
<name>A0AA91SPX2_9MYCO</name>
<evidence type="ECO:0000313" key="2">
    <source>
        <dbReference type="Proteomes" id="UP000193577"/>
    </source>
</evidence>
<accession>A0AA91SPX2</accession>
<protein>
    <submittedName>
        <fullName evidence="1">Uncharacterized protein</fullName>
    </submittedName>
</protein>
<sequence>MYSATSDAETVAWPATVCVQPETATATAAAAVARKVTVFVLMVLIVPALVPAVPEARVTSFTAQTPHHGGVSGVVPVAAPSRM</sequence>
<reference evidence="1 2" key="1">
    <citation type="submission" date="2017-04" db="EMBL/GenBank/DDBJ databases">
        <title>The new phylogeny of genus Mycobacterium.</title>
        <authorList>
            <person name="Tortoli E."/>
            <person name="Trovato A."/>
            <person name="Cirillo D.M."/>
        </authorList>
    </citation>
    <scope>NUCLEOTIDE SEQUENCE [LARGE SCALE GENOMIC DNA]</scope>
    <source>
        <strain evidence="1 2">KCTC 19819</strain>
    </source>
</reference>
<organism evidence="1 2">
    <name type="scientific">Mycolicibacillus koreensis</name>
    <dbReference type="NCBI Taxonomy" id="1069220"/>
    <lineage>
        <taxon>Bacteria</taxon>
        <taxon>Bacillati</taxon>
        <taxon>Actinomycetota</taxon>
        <taxon>Actinomycetes</taxon>
        <taxon>Mycobacteriales</taxon>
        <taxon>Mycobacteriaceae</taxon>
        <taxon>Mycolicibacillus</taxon>
    </lineage>
</organism>